<dbReference type="Pfam" id="PF04471">
    <property type="entry name" value="Mrr_cat"/>
    <property type="match status" value="1"/>
</dbReference>
<name>A0A5C4UT26_9ACTN</name>
<dbReference type="Proteomes" id="UP000311713">
    <property type="component" value="Unassembled WGS sequence"/>
</dbReference>
<protein>
    <submittedName>
        <fullName evidence="3">Restriction endonuclease</fullName>
    </submittedName>
</protein>
<dbReference type="PANTHER" id="PTHR30015">
    <property type="entry name" value="MRR RESTRICTION SYSTEM PROTEIN"/>
    <property type="match status" value="1"/>
</dbReference>
<dbReference type="InterPro" id="IPR011856">
    <property type="entry name" value="tRNA_endonuc-like_dom_sf"/>
</dbReference>
<dbReference type="OrthoDB" id="5181666at2"/>
<dbReference type="InterPro" id="IPR011335">
    <property type="entry name" value="Restrct_endonuc-II-like"/>
</dbReference>
<dbReference type="InterPro" id="IPR007560">
    <property type="entry name" value="Restrct_endonuc_IV_Mrr"/>
</dbReference>
<keyword evidence="1" id="KW-1133">Transmembrane helix</keyword>
<dbReference type="Gene3D" id="3.40.1350.10">
    <property type="match status" value="1"/>
</dbReference>
<dbReference type="GO" id="GO:0009307">
    <property type="term" value="P:DNA restriction-modification system"/>
    <property type="evidence" value="ECO:0007669"/>
    <property type="project" value="InterPro"/>
</dbReference>
<keyword evidence="3" id="KW-0540">Nuclease</keyword>
<comment type="caution">
    <text evidence="3">The sequence shown here is derived from an EMBL/GenBank/DDBJ whole genome shotgun (WGS) entry which is preliminary data.</text>
</comment>
<dbReference type="EMBL" id="VDGT01000021">
    <property type="protein sequence ID" value="TNM26672.1"/>
    <property type="molecule type" value="Genomic_DNA"/>
</dbReference>
<keyword evidence="4" id="KW-1185">Reference proteome</keyword>
<keyword evidence="1" id="KW-0812">Transmembrane</keyword>
<accession>A0A5C4UT26</accession>
<evidence type="ECO:0000313" key="4">
    <source>
        <dbReference type="Proteomes" id="UP000311713"/>
    </source>
</evidence>
<keyword evidence="1" id="KW-0472">Membrane</keyword>
<dbReference type="RefSeq" id="WP_139648506.1">
    <property type="nucleotide sequence ID" value="NZ_BAAAZS010000154.1"/>
</dbReference>
<dbReference type="GO" id="GO:0015666">
    <property type="term" value="F:restriction endodeoxyribonuclease activity"/>
    <property type="evidence" value="ECO:0007669"/>
    <property type="project" value="TreeGrafter"/>
</dbReference>
<feature type="domain" description="Restriction endonuclease type IV Mrr" evidence="2">
    <location>
        <begin position="70"/>
        <end position="182"/>
    </location>
</feature>
<dbReference type="PANTHER" id="PTHR30015:SF6">
    <property type="entry name" value="SLL1429 PROTEIN"/>
    <property type="match status" value="1"/>
</dbReference>
<gene>
    <name evidence="3" type="ORF">FH715_23250</name>
</gene>
<evidence type="ECO:0000313" key="3">
    <source>
        <dbReference type="EMBL" id="TNM26672.1"/>
    </source>
</evidence>
<proteinExistence type="predicted"/>
<organism evidence="3 4">
    <name type="scientific">Streptomyces sedi</name>
    <dbReference type="NCBI Taxonomy" id="555059"/>
    <lineage>
        <taxon>Bacteria</taxon>
        <taxon>Bacillati</taxon>
        <taxon>Actinomycetota</taxon>
        <taxon>Actinomycetes</taxon>
        <taxon>Kitasatosporales</taxon>
        <taxon>Streptomycetaceae</taxon>
        <taxon>Streptomyces</taxon>
    </lineage>
</organism>
<keyword evidence="3" id="KW-0255">Endonuclease</keyword>
<sequence>MALPVAGVLLLGGATVWLGAFGAVVAVGVAGLGSLLWWGARVHRRERAADGIWRREDAVLANNRSLAGVDGLSGAAFEELVAARLREDGCTGVRRVGGSGDQGRDIEGRLPDGRTMVVQCKRLAPKRAVSAPTIRDLLGSRTHFGAEVALCVTNTRYTGQAVEFAVANGIVLIHRDLLAPWLGGARLAGLIELSGAGLGGRRHLRTWRRAYGGGSARRRAPSAES</sequence>
<reference evidence="3 4" key="1">
    <citation type="submission" date="2019-06" db="EMBL/GenBank/DDBJ databases">
        <title>Draft genome of Streptomyces sedi sp. JCM16909.</title>
        <authorList>
            <person name="Klykleung N."/>
            <person name="Tanasupawat S."/>
            <person name="Kudo T."/>
            <person name="Yuki M."/>
            <person name="Ohkuma M."/>
        </authorList>
    </citation>
    <scope>NUCLEOTIDE SEQUENCE [LARGE SCALE GENOMIC DNA]</scope>
    <source>
        <strain evidence="3 4">JCM 16909</strain>
    </source>
</reference>
<dbReference type="AlphaFoldDB" id="A0A5C4UT26"/>
<dbReference type="InterPro" id="IPR052906">
    <property type="entry name" value="Type_IV_Methyl-Rstrct_Enzyme"/>
</dbReference>
<dbReference type="SUPFAM" id="SSF52980">
    <property type="entry name" value="Restriction endonuclease-like"/>
    <property type="match status" value="1"/>
</dbReference>
<keyword evidence="3" id="KW-0378">Hydrolase</keyword>
<dbReference type="GO" id="GO:0003677">
    <property type="term" value="F:DNA binding"/>
    <property type="evidence" value="ECO:0007669"/>
    <property type="project" value="InterPro"/>
</dbReference>
<feature type="transmembrane region" description="Helical" evidence="1">
    <location>
        <begin position="16"/>
        <end position="38"/>
    </location>
</feature>
<evidence type="ECO:0000256" key="1">
    <source>
        <dbReference type="SAM" id="Phobius"/>
    </source>
</evidence>
<evidence type="ECO:0000259" key="2">
    <source>
        <dbReference type="Pfam" id="PF04471"/>
    </source>
</evidence>